<evidence type="ECO:0000259" key="1">
    <source>
        <dbReference type="Pfam" id="PF00534"/>
    </source>
</evidence>
<evidence type="ECO:0000313" key="4">
    <source>
        <dbReference type="Proteomes" id="UP000177481"/>
    </source>
</evidence>
<accession>A0A1F5ECX0</accession>
<dbReference type="InterPro" id="IPR028098">
    <property type="entry name" value="Glyco_trans_4-like_N"/>
</dbReference>
<evidence type="ECO:0000313" key="3">
    <source>
        <dbReference type="EMBL" id="OGD65140.1"/>
    </source>
</evidence>
<feature type="domain" description="Glycosyltransferase subfamily 4-like N-terminal" evidence="2">
    <location>
        <begin position="18"/>
        <end position="168"/>
    </location>
</feature>
<evidence type="ECO:0008006" key="5">
    <source>
        <dbReference type="Google" id="ProtNLM"/>
    </source>
</evidence>
<organism evidence="3 4">
    <name type="scientific">Candidatus Berkelbacteria bacterium RIFCSPLOWO2_01_FULL_50_28</name>
    <dbReference type="NCBI Taxonomy" id="1797471"/>
    <lineage>
        <taxon>Bacteria</taxon>
        <taxon>Candidatus Berkelbacteria</taxon>
    </lineage>
</organism>
<reference evidence="3 4" key="1">
    <citation type="journal article" date="2016" name="Nat. Commun.">
        <title>Thousands of microbial genomes shed light on interconnected biogeochemical processes in an aquifer system.</title>
        <authorList>
            <person name="Anantharaman K."/>
            <person name="Brown C.T."/>
            <person name="Hug L.A."/>
            <person name="Sharon I."/>
            <person name="Castelle C.J."/>
            <person name="Probst A.J."/>
            <person name="Thomas B.C."/>
            <person name="Singh A."/>
            <person name="Wilkins M.J."/>
            <person name="Karaoz U."/>
            <person name="Brodie E.L."/>
            <person name="Williams K.H."/>
            <person name="Hubbard S.S."/>
            <person name="Banfield J.F."/>
        </authorList>
    </citation>
    <scope>NUCLEOTIDE SEQUENCE [LARGE SCALE GENOMIC DNA]</scope>
</reference>
<dbReference type="Pfam" id="PF13439">
    <property type="entry name" value="Glyco_transf_4"/>
    <property type="match status" value="1"/>
</dbReference>
<dbReference type="Pfam" id="PF00534">
    <property type="entry name" value="Glycos_transf_1"/>
    <property type="match status" value="1"/>
</dbReference>
<feature type="domain" description="Glycosyl transferase family 1" evidence="1">
    <location>
        <begin position="172"/>
        <end position="320"/>
    </location>
</feature>
<dbReference type="SUPFAM" id="SSF53756">
    <property type="entry name" value="UDP-Glycosyltransferase/glycogen phosphorylase"/>
    <property type="match status" value="1"/>
</dbReference>
<proteinExistence type="predicted"/>
<dbReference type="PANTHER" id="PTHR12526">
    <property type="entry name" value="GLYCOSYLTRANSFERASE"/>
    <property type="match status" value="1"/>
</dbReference>
<dbReference type="EMBL" id="MEZX01000001">
    <property type="protein sequence ID" value="OGD65140.1"/>
    <property type="molecule type" value="Genomic_DNA"/>
</dbReference>
<dbReference type="InterPro" id="IPR001296">
    <property type="entry name" value="Glyco_trans_1"/>
</dbReference>
<dbReference type="CDD" id="cd03802">
    <property type="entry name" value="GT4_AviGT4-like"/>
    <property type="match status" value="1"/>
</dbReference>
<dbReference type="PANTHER" id="PTHR12526:SF595">
    <property type="entry name" value="BLL5217 PROTEIN"/>
    <property type="match status" value="1"/>
</dbReference>
<dbReference type="Proteomes" id="UP000177481">
    <property type="component" value="Unassembled WGS sequence"/>
</dbReference>
<dbReference type="STRING" id="1797471.A3A71_03605"/>
<name>A0A1F5ECX0_9BACT</name>
<gene>
    <name evidence="3" type="ORF">A3A71_03605</name>
</gene>
<dbReference type="GO" id="GO:0016757">
    <property type="term" value="F:glycosyltransferase activity"/>
    <property type="evidence" value="ECO:0007669"/>
    <property type="project" value="InterPro"/>
</dbReference>
<evidence type="ECO:0000259" key="2">
    <source>
        <dbReference type="Pfam" id="PF13439"/>
    </source>
</evidence>
<dbReference type="Gene3D" id="3.40.50.2000">
    <property type="entry name" value="Glycogen Phosphorylase B"/>
    <property type="match status" value="2"/>
</dbReference>
<dbReference type="AlphaFoldDB" id="A0A1F5ECX0"/>
<sequence length="353" mass="39685">MKIVQVSSLWEATPPPKYGGLEVVVSNLTEELVRRGHSVVLFATGDSRTKARLLSTYPRALYRDGVPWASLYDTLIHVSEAVRFAEVWGADIVHNHLSYRSLSSMSLSKVPFVNTIHGVLDEKIITSDILRTFNHYRGQPYISISDYQRRHAKKLNWVKTVYNGIDVSSFPFESNPRGDYLLWIGRFTANKAPHLAIELARQAGIPLKMAAKLDQQSPKDIDYFNHEIKPLLKPGVAEWVGEIGHKEKALLYKDALAFLNPIQWDEPFGLTVAESMACGTPVIAYRRGSMPELIIDGETGFLIKPNHEDQFLAAIKKVGTIDRAKCRQHADSNFSVTAMTDGYLSVYEKLLAK</sequence>
<protein>
    <recommendedName>
        <fullName evidence="5">Glycosyl transferase</fullName>
    </recommendedName>
</protein>
<comment type="caution">
    <text evidence="3">The sequence shown here is derived from an EMBL/GenBank/DDBJ whole genome shotgun (WGS) entry which is preliminary data.</text>
</comment>